<comment type="cofactor">
    <cofactor evidence="1 6">
        <name>pyridoxal 5'-phosphate</name>
        <dbReference type="ChEBI" id="CHEBI:597326"/>
    </cofactor>
</comment>
<keyword evidence="5 6" id="KW-0456">Lyase</keyword>
<dbReference type="PRINTS" id="PR00800">
    <property type="entry name" value="YHDCRBOXLASE"/>
</dbReference>
<organism evidence="7 8">
    <name type="scientific">Pinibacter soli</name>
    <dbReference type="NCBI Taxonomy" id="3044211"/>
    <lineage>
        <taxon>Bacteria</taxon>
        <taxon>Pseudomonadati</taxon>
        <taxon>Bacteroidota</taxon>
        <taxon>Chitinophagia</taxon>
        <taxon>Chitinophagales</taxon>
        <taxon>Chitinophagaceae</taxon>
        <taxon>Pinibacter</taxon>
    </lineage>
</organism>
<protein>
    <submittedName>
        <fullName evidence="7">Pyridoxal-dependent decarboxylase</fullName>
    </submittedName>
</protein>
<evidence type="ECO:0000256" key="6">
    <source>
        <dbReference type="RuleBase" id="RU000382"/>
    </source>
</evidence>
<dbReference type="EMBL" id="JASBRG010000003">
    <property type="protein sequence ID" value="MDI3319185.1"/>
    <property type="molecule type" value="Genomic_DNA"/>
</dbReference>
<dbReference type="InterPro" id="IPR010977">
    <property type="entry name" value="Aromatic_deC"/>
</dbReference>
<evidence type="ECO:0000256" key="3">
    <source>
        <dbReference type="ARBA" id="ARBA00022793"/>
    </source>
</evidence>
<keyword evidence="8" id="KW-1185">Reference proteome</keyword>
<dbReference type="Gene3D" id="3.90.1150.10">
    <property type="entry name" value="Aspartate Aminotransferase, domain 1"/>
    <property type="match status" value="1"/>
</dbReference>
<evidence type="ECO:0000313" key="8">
    <source>
        <dbReference type="Proteomes" id="UP001226434"/>
    </source>
</evidence>
<reference evidence="7 8" key="1">
    <citation type="submission" date="2023-05" db="EMBL/GenBank/DDBJ databases">
        <title>Genome sequence of Pinibacter sp. MAH-24.</title>
        <authorList>
            <person name="Huq M.A."/>
        </authorList>
    </citation>
    <scope>NUCLEOTIDE SEQUENCE [LARGE SCALE GENOMIC DNA]</scope>
    <source>
        <strain evidence="7 8">MAH-24</strain>
    </source>
</reference>
<proteinExistence type="inferred from homology"/>
<dbReference type="PANTHER" id="PTHR11999">
    <property type="entry name" value="GROUP II PYRIDOXAL-5-PHOSPHATE DECARBOXYLASE"/>
    <property type="match status" value="1"/>
</dbReference>
<name>A0ABT6R9V2_9BACT</name>
<comment type="similarity">
    <text evidence="2 6">Belongs to the group II decarboxylase family.</text>
</comment>
<dbReference type="Proteomes" id="UP001226434">
    <property type="component" value="Unassembled WGS sequence"/>
</dbReference>
<keyword evidence="4 6" id="KW-0663">Pyridoxal phosphate</keyword>
<gene>
    <name evidence="7" type="ORF">QJ048_05345</name>
</gene>
<dbReference type="InterPro" id="IPR002129">
    <property type="entry name" value="PyrdxlP-dep_de-COase"/>
</dbReference>
<dbReference type="PANTHER" id="PTHR11999:SF70">
    <property type="entry name" value="MIP05841P"/>
    <property type="match status" value="1"/>
</dbReference>
<dbReference type="Pfam" id="PF00282">
    <property type="entry name" value="Pyridoxal_deC"/>
    <property type="match status" value="1"/>
</dbReference>
<evidence type="ECO:0000256" key="1">
    <source>
        <dbReference type="ARBA" id="ARBA00001933"/>
    </source>
</evidence>
<dbReference type="Gene3D" id="3.40.640.10">
    <property type="entry name" value="Type I PLP-dependent aspartate aminotransferase-like (Major domain)"/>
    <property type="match status" value="1"/>
</dbReference>
<keyword evidence="3" id="KW-0210">Decarboxylase</keyword>
<evidence type="ECO:0000256" key="5">
    <source>
        <dbReference type="ARBA" id="ARBA00023239"/>
    </source>
</evidence>
<evidence type="ECO:0000256" key="2">
    <source>
        <dbReference type="ARBA" id="ARBA00009533"/>
    </source>
</evidence>
<comment type="caution">
    <text evidence="7">The sequence shown here is derived from an EMBL/GenBank/DDBJ whole genome shotgun (WGS) entry which is preliminary data.</text>
</comment>
<dbReference type="InterPro" id="IPR015422">
    <property type="entry name" value="PyrdxlP-dep_Trfase_small"/>
</dbReference>
<dbReference type="SUPFAM" id="SSF53383">
    <property type="entry name" value="PLP-dependent transferases"/>
    <property type="match status" value="1"/>
</dbReference>
<evidence type="ECO:0000313" key="7">
    <source>
        <dbReference type="EMBL" id="MDI3319185.1"/>
    </source>
</evidence>
<dbReference type="RefSeq" id="WP_282333300.1">
    <property type="nucleotide sequence ID" value="NZ_JASBRG010000003.1"/>
</dbReference>
<evidence type="ECO:0000256" key="4">
    <source>
        <dbReference type="ARBA" id="ARBA00022898"/>
    </source>
</evidence>
<dbReference type="InterPro" id="IPR015424">
    <property type="entry name" value="PyrdxlP-dep_Trfase"/>
</dbReference>
<sequence length="470" mass="52351">MNTNLANDNVQIEQILDAAKQLSISYLQQLDERPISIDQPSHRLPLLSNEGLGAIQTQQLFEKEFLHNIIASSGPRYYGFVTGGSTPAAIAGDWLTSVFDQNTQNAKGNGDVSAMLEMHTVQMLLQLFSLPNVFMGAFVTGATMSNFSALAVARQWFGKQKGYDVALEGLQPGINIYTSVPHSSSVKSLSMLGIGSKNIISVPTLEGRECMDVNALKATIEKFPDEPFILISSGGTVNTVDFDDMEETAALKKQYNFWWHIDAAFGGFAACSDAYKHLLKGWENADSVTIDNHKWMNVPYDSAVVFTRKEHAILQVQTFQNSNAPYLGNAFDDFNYLNYVPENSRRFRALPVWFTLMAYGKEGYKNIVETNIEQAVAFGELINQSDEYTLAAPVRLNTVCFTVKEDNGRKEKIAAVLAELNKRGKVFMTPTMYKGMSCIRAAFVNWRTTREDVDIAIVELNEVFDLLNTL</sequence>
<dbReference type="InterPro" id="IPR015421">
    <property type="entry name" value="PyrdxlP-dep_Trfase_major"/>
</dbReference>
<accession>A0ABT6R9V2</accession>